<protein>
    <submittedName>
        <fullName evidence="2">Uncharacterized protein</fullName>
    </submittedName>
</protein>
<dbReference type="AlphaFoldDB" id="A0A1W1EJX7"/>
<organism evidence="2">
    <name type="scientific">hydrothermal vent metagenome</name>
    <dbReference type="NCBI Taxonomy" id="652676"/>
    <lineage>
        <taxon>unclassified sequences</taxon>
        <taxon>metagenomes</taxon>
        <taxon>ecological metagenomes</taxon>
    </lineage>
</organism>
<evidence type="ECO:0000313" key="2">
    <source>
        <dbReference type="EMBL" id="SHO81116.1"/>
    </source>
</evidence>
<accession>A0A1W1EJX7</accession>
<proteinExistence type="predicted"/>
<dbReference type="EMBL" id="FRYL01000029">
    <property type="protein sequence ID" value="SHO81116.1"/>
    <property type="molecule type" value="Genomic_DNA"/>
</dbReference>
<keyword evidence="1" id="KW-1133">Transmembrane helix</keyword>
<gene>
    <name evidence="2" type="ORF">MNB_SV-15-1520</name>
</gene>
<feature type="transmembrane region" description="Helical" evidence="1">
    <location>
        <begin position="12"/>
        <end position="34"/>
    </location>
</feature>
<evidence type="ECO:0000256" key="1">
    <source>
        <dbReference type="SAM" id="Phobius"/>
    </source>
</evidence>
<keyword evidence="1" id="KW-0812">Transmembrane</keyword>
<reference evidence="2" key="1">
    <citation type="submission" date="2016-10" db="EMBL/GenBank/DDBJ databases">
        <authorList>
            <person name="de Groot N.N."/>
        </authorList>
    </citation>
    <scope>NUCLEOTIDE SEQUENCE</scope>
</reference>
<name>A0A1W1EJX7_9ZZZZ</name>
<keyword evidence="1" id="KW-0472">Membrane</keyword>
<sequence>MFDMSKPIQNEVVIGAIIVLILLVGVGLGVTEWFKKRLGRDE</sequence>